<sequence length="461" mass="50794">MSILAYAQLVDTESEPGEAPSEAEELQSLGSRVPLMGEEFETFEPTCTITDSSHSSASSNFTSPLSPDHQLTRVSPTPTPIRTSFHCKTACIIVHAQPAMSLGILASVAEAMALSDSAFRKSYRSSYETPSPSLTLLVRKRYRGTSELILDTYSDEDELGDEDGEDESLDADDERERLDDEGPSLDDDSRGLEYEGLSLEEDEKFVPEGVMFIPAYVDSKTITQADGVQRFRVLVPLPDDRYVATGTRTDSSHSSTSSDFTAPLSLDNPLTHVSPTLTPTCASFHHKTARMTMRAQPAMSLGISASVKRRCPYKDTDEDVEDESLDTVNEIERLDDEGYRLDDEIRSLECEGLGLEEEEEFIPEGQQHVVLVVDTATDGPLRLSYGALRRHELAVEEDQVPSTFEVGQSSRSVTEQQGAERVSAFRLPTQGTWVDLEDGRVYTDILAYTPRVASVQTPPSP</sequence>
<protein>
    <submittedName>
        <fullName evidence="2">Uncharacterized protein</fullName>
    </submittedName>
</protein>
<gene>
    <name evidence="2" type="ORF">Tco_1090617</name>
</gene>
<evidence type="ECO:0000313" key="3">
    <source>
        <dbReference type="Proteomes" id="UP001151760"/>
    </source>
</evidence>
<reference evidence="2" key="1">
    <citation type="journal article" date="2022" name="Int. J. Mol. Sci.">
        <title>Draft Genome of Tanacetum Coccineum: Genomic Comparison of Closely Related Tanacetum-Family Plants.</title>
        <authorList>
            <person name="Yamashiro T."/>
            <person name="Shiraishi A."/>
            <person name="Nakayama K."/>
            <person name="Satake H."/>
        </authorList>
    </citation>
    <scope>NUCLEOTIDE SEQUENCE</scope>
</reference>
<evidence type="ECO:0000256" key="1">
    <source>
        <dbReference type="SAM" id="MobiDB-lite"/>
    </source>
</evidence>
<dbReference type="Proteomes" id="UP001151760">
    <property type="component" value="Unassembled WGS sequence"/>
</dbReference>
<accession>A0ABQ5I5X9</accession>
<evidence type="ECO:0000313" key="2">
    <source>
        <dbReference type="EMBL" id="GJT95099.1"/>
    </source>
</evidence>
<organism evidence="2 3">
    <name type="scientific">Tanacetum coccineum</name>
    <dbReference type="NCBI Taxonomy" id="301880"/>
    <lineage>
        <taxon>Eukaryota</taxon>
        <taxon>Viridiplantae</taxon>
        <taxon>Streptophyta</taxon>
        <taxon>Embryophyta</taxon>
        <taxon>Tracheophyta</taxon>
        <taxon>Spermatophyta</taxon>
        <taxon>Magnoliopsida</taxon>
        <taxon>eudicotyledons</taxon>
        <taxon>Gunneridae</taxon>
        <taxon>Pentapetalae</taxon>
        <taxon>asterids</taxon>
        <taxon>campanulids</taxon>
        <taxon>Asterales</taxon>
        <taxon>Asteraceae</taxon>
        <taxon>Asteroideae</taxon>
        <taxon>Anthemideae</taxon>
        <taxon>Anthemidinae</taxon>
        <taxon>Tanacetum</taxon>
    </lineage>
</organism>
<dbReference type="EMBL" id="BQNB010020356">
    <property type="protein sequence ID" value="GJT95099.1"/>
    <property type="molecule type" value="Genomic_DNA"/>
</dbReference>
<feature type="compositionally biased region" description="Low complexity" evidence="1">
    <location>
        <begin position="52"/>
        <end position="63"/>
    </location>
</feature>
<proteinExistence type="predicted"/>
<comment type="caution">
    <text evidence="2">The sequence shown here is derived from an EMBL/GenBank/DDBJ whole genome shotgun (WGS) entry which is preliminary data.</text>
</comment>
<feature type="region of interest" description="Disordered" evidence="1">
    <location>
        <begin position="151"/>
        <end position="191"/>
    </location>
</feature>
<keyword evidence="3" id="KW-1185">Reference proteome</keyword>
<name>A0ABQ5I5X9_9ASTR</name>
<reference evidence="2" key="2">
    <citation type="submission" date="2022-01" db="EMBL/GenBank/DDBJ databases">
        <authorList>
            <person name="Yamashiro T."/>
            <person name="Shiraishi A."/>
            <person name="Satake H."/>
            <person name="Nakayama K."/>
        </authorList>
    </citation>
    <scope>NUCLEOTIDE SEQUENCE</scope>
</reference>
<feature type="region of interest" description="Disordered" evidence="1">
    <location>
        <begin position="49"/>
        <end position="75"/>
    </location>
</feature>
<feature type="compositionally biased region" description="Acidic residues" evidence="1">
    <location>
        <begin position="153"/>
        <end position="173"/>
    </location>
</feature>